<dbReference type="InterPro" id="IPR002347">
    <property type="entry name" value="SDR_fam"/>
</dbReference>
<dbReference type="EMBL" id="DMND01000094">
    <property type="protein sequence ID" value="HAN27383.1"/>
    <property type="molecule type" value="Genomic_DNA"/>
</dbReference>
<keyword evidence="2" id="KW-0560">Oxidoreductase</keyword>
<dbReference type="GO" id="GO:0016491">
    <property type="term" value="F:oxidoreductase activity"/>
    <property type="evidence" value="ECO:0007669"/>
    <property type="project" value="UniProtKB-KW"/>
</dbReference>
<comment type="similarity">
    <text evidence="1">Belongs to the short-chain dehydrogenases/reductases (SDR) family.</text>
</comment>
<gene>
    <name evidence="3" type="ORF">DCP75_06635</name>
</gene>
<dbReference type="PANTHER" id="PTHR43669:SF3">
    <property type="entry name" value="ALCOHOL DEHYDROGENASE, PUTATIVE (AFU_ORTHOLOGUE AFUA_3G03445)-RELATED"/>
    <property type="match status" value="1"/>
</dbReference>
<name>A0A3C1KLP8_9GAMM</name>
<evidence type="ECO:0000256" key="1">
    <source>
        <dbReference type="ARBA" id="ARBA00006484"/>
    </source>
</evidence>
<sequence>MTTVNALQGKTALVTGGAGGIGAACARALLADGAAVVLMGRREEALQAVRQTLLDAVPGGQVSLCPGDALQEDDVCRAVEVAHALAGRLDIVVPTVGGGGFKPLLLQDLDGLRQELDLNIGSVFLAVRHAAPVMARGGSIVCISSTTAGMPFPWLSAYCAGKAGLEGLVRSAADE</sequence>
<dbReference type="PANTHER" id="PTHR43669">
    <property type="entry name" value="5-KETO-D-GLUCONATE 5-REDUCTASE"/>
    <property type="match status" value="1"/>
</dbReference>
<feature type="non-terminal residue" evidence="3">
    <location>
        <position position="175"/>
    </location>
</feature>
<evidence type="ECO:0000313" key="4">
    <source>
        <dbReference type="Proteomes" id="UP000259273"/>
    </source>
</evidence>
<dbReference type="Gene3D" id="3.40.50.720">
    <property type="entry name" value="NAD(P)-binding Rossmann-like Domain"/>
    <property type="match status" value="1"/>
</dbReference>
<dbReference type="PROSITE" id="PS00061">
    <property type="entry name" value="ADH_SHORT"/>
    <property type="match status" value="1"/>
</dbReference>
<reference evidence="3 4" key="1">
    <citation type="journal article" date="2018" name="Nat. Biotechnol.">
        <title>A standardized bacterial taxonomy based on genome phylogeny substantially revises the tree of life.</title>
        <authorList>
            <person name="Parks D.H."/>
            <person name="Chuvochina M."/>
            <person name="Waite D.W."/>
            <person name="Rinke C."/>
            <person name="Skarshewski A."/>
            <person name="Chaumeil P.A."/>
            <person name="Hugenholtz P."/>
        </authorList>
    </citation>
    <scope>NUCLEOTIDE SEQUENCE [LARGE SCALE GENOMIC DNA]</scope>
    <source>
        <strain evidence="3">UBA9158</strain>
    </source>
</reference>
<dbReference type="CDD" id="cd05233">
    <property type="entry name" value="SDR_c"/>
    <property type="match status" value="1"/>
</dbReference>
<evidence type="ECO:0000313" key="3">
    <source>
        <dbReference type="EMBL" id="HAN27383.1"/>
    </source>
</evidence>
<dbReference type="SUPFAM" id="SSF51735">
    <property type="entry name" value="NAD(P)-binding Rossmann-fold domains"/>
    <property type="match status" value="1"/>
</dbReference>
<dbReference type="PRINTS" id="PR00080">
    <property type="entry name" value="SDRFAMILY"/>
</dbReference>
<dbReference type="Proteomes" id="UP000259273">
    <property type="component" value="Unassembled WGS sequence"/>
</dbReference>
<organism evidence="3 4">
    <name type="scientific">Haliea salexigens</name>
    <dbReference type="NCBI Taxonomy" id="287487"/>
    <lineage>
        <taxon>Bacteria</taxon>
        <taxon>Pseudomonadati</taxon>
        <taxon>Pseudomonadota</taxon>
        <taxon>Gammaproteobacteria</taxon>
        <taxon>Cellvibrionales</taxon>
        <taxon>Halieaceae</taxon>
        <taxon>Haliea</taxon>
    </lineage>
</organism>
<dbReference type="STRING" id="1121937.GCA_000423125_02707"/>
<dbReference type="PRINTS" id="PR00081">
    <property type="entry name" value="GDHRDH"/>
</dbReference>
<proteinExistence type="inferred from homology"/>
<accession>A0A3C1KLP8</accession>
<dbReference type="Pfam" id="PF00106">
    <property type="entry name" value="adh_short"/>
    <property type="match status" value="1"/>
</dbReference>
<dbReference type="AlphaFoldDB" id="A0A3C1KLP8"/>
<protein>
    <submittedName>
        <fullName evidence="3">7-alpha-hydroxysteroid dehydrogenase</fullName>
    </submittedName>
</protein>
<evidence type="ECO:0000256" key="2">
    <source>
        <dbReference type="ARBA" id="ARBA00023002"/>
    </source>
</evidence>
<comment type="caution">
    <text evidence="3">The sequence shown here is derived from an EMBL/GenBank/DDBJ whole genome shotgun (WGS) entry which is preliminary data.</text>
</comment>
<dbReference type="InterPro" id="IPR020904">
    <property type="entry name" value="Sc_DH/Rdtase_CS"/>
</dbReference>
<dbReference type="InterPro" id="IPR036291">
    <property type="entry name" value="NAD(P)-bd_dom_sf"/>
</dbReference>